<accession>A0A138ZWA6</accession>
<gene>
    <name evidence="1" type="ORF">M427DRAFT_39977</name>
</gene>
<dbReference type="Proteomes" id="UP000070544">
    <property type="component" value="Unassembled WGS sequence"/>
</dbReference>
<keyword evidence="2" id="KW-1185">Reference proteome</keyword>
<evidence type="ECO:0000313" key="1">
    <source>
        <dbReference type="EMBL" id="KXS08782.1"/>
    </source>
</evidence>
<dbReference type="EMBL" id="KQ966002">
    <property type="protein sequence ID" value="KXS08782.1"/>
    <property type="molecule type" value="Genomic_DNA"/>
</dbReference>
<dbReference type="AlphaFoldDB" id="A0A138ZWA6"/>
<reference evidence="1 2" key="1">
    <citation type="journal article" date="2015" name="Genome Biol. Evol.">
        <title>Phylogenomic analyses indicate that early fungi evolved digesting cell walls of algal ancestors of land plants.</title>
        <authorList>
            <person name="Chang Y."/>
            <person name="Wang S."/>
            <person name="Sekimoto S."/>
            <person name="Aerts A.L."/>
            <person name="Choi C."/>
            <person name="Clum A."/>
            <person name="LaButti K.M."/>
            <person name="Lindquist E.A."/>
            <person name="Yee Ngan C."/>
            <person name="Ohm R.A."/>
            <person name="Salamov A.A."/>
            <person name="Grigoriev I.V."/>
            <person name="Spatafora J.W."/>
            <person name="Berbee M.L."/>
        </authorList>
    </citation>
    <scope>NUCLEOTIDE SEQUENCE [LARGE SCALE GENOMIC DNA]</scope>
    <source>
        <strain evidence="1 2">JEL478</strain>
    </source>
</reference>
<sequence length="60" mass="6483">MADPPAPTPTAVPSAPPATVVPLEIATLKQTVGVLDWEEGFLGMRRNLLVQLVYRLVQLT</sequence>
<evidence type="ECO:0000313" key="2">
    <source>
        <dbReference type="Proteomes" id="UP000070544"/>
    </source>
</evidence>
<protein>
    <submittedName>
        <fullName evidence="1">Uncharacterized protein</fullName>
    </submittedName>
</protein>
<proteinExistence type="predicted"/>
<name>A0A138ZWA6_GONPJ</name>
<organism evidence="1 2">
    <name type="scientific">Gonapodya prolifera (strain JEL478)</name>
    <name type="common">Monoblepharis prolifera</name>
    <dbReference type="NCBI Taxonomy" id="1344416"/>
    <lineage>
        <taxon>Eukaryota</taxon>
        <taxon>Fungi</taxon>
        <taxon>Fungi incertae sedis</taxon>
        <taxon>Chytridiomycota</taxon>
        <taxon>Chytridiomycota incertae sedis</taxon>
        <taxon>Monoblepharidomycetes</taxon>
        <taxon>Monoblepharidales</taxon>
        <taxon>Gonapodyaceae</taxon>
        <taxon>Gonapodya</taxon>
    </lineage>
</organism>